<dbReference type="RefSeq" id="WP_004565693.1">
    <property type="nucleotide sequence ID" value="NZ_BAEG01000101.1"/>
</dbReference>
<gene>
    <name evidence="4" type="ORF">ARGLB_101_00130</name>
</gene>
<comment type="similarity">
    <text evidence="1">Belongs to the Rv1128c/1148c/1588c/1702c/1945/3466 family.</text>
</comment>
<evidence type="ECO:0000313" key="4">
    <source>
        <dbReference type="EMBL" id="GAB16035.1"/>
    </source>
</evidence>
<dbReference type="GO" id="GO:0004519">
    <property type="term" value="F:endonuclease activity"/>
    <property type="evidence" value="ECO:0007669"/>
    <property type="project" value="InterPro"/>
</dbReference>
<feature type="domain" description="HNH nuclease" evidence="3">
    <location>
        <begin position="215"/>
        <end position="265"/>
    </location>
</feature>
<dbReference type="Gene3D" id="1.10.30.50">
    <property type="match status" value="1"/>
</dbReference>
<dbReference type="GO" id="GO:0008270">
    <property type="term" value="F:zinc ion binding"/>
    <property type="evidence" value="ECO:0007669"/>
    <property type="project" value="InterPro"/>
</dbReference>
<evidence type="ECO:0000313" key="5">
    <source>
        <dbReference type="Proteomes" id="UP000003828"/>
    </source>
</evidence>
<dbReference type="Pfam" id="PF02720">
    <property type="entry name" value="DUF222"/>
    <property type="match status" value="1"/>
</dbReference>
<protein>
    <recommendedName>
        <fullName evidence="3">HNH nuclease domain-containing protein</fullName>
    </recommendedName>
</protein>
<organism evidence="4 5">
    <name type="scientific">Arthrobacter globiformis (strain ATCC 8010 / DSM 20124 / JCM 1332 / NBRC 12137 / NCIMB 8907 / NRRL B-2979 / 168)</name>
    <dbReference type="NCBI Taxonomy" id="1077972"/>
    <lineage>
        <taxon>Bacteria</taxon>
        <taxon>Bacillati</taxon>
        <taxon>Actinomycetota</taxon>
        <taxon>Actinomycetes</taxon>
        <taxon>Micrococcales</taxon>
        <taxon>Micrococcaceae</taxon>
        <taxon>Arthrobacter</taxon>
    </lineage>
</organism>
<feature type="region of interest" description="Disordered" evidence="2">
    <location>
        <begin position="296"/>
        <end position="326"/>
    </location>
</feature>
<feature type="region of interest" description="Disordered" evidence="2">
    <location>
        <begin position="126"/>
        <end position="177"/>
    </location>
</feature>
<dbReference type="CDD" id="cd00085">
    <property type="entry name" value="HNHc"/>
    <property type="match status" value="1"/>
</dbReference>
<keyword evidence="5" id="KW-1185">Reference proteome</keyword>
<feature type="compositionally biased region" description="Low complexity" evidence="2">
    <location>
        <begin position="152"/>
        <end position="170"/>
    </location>
</feature>
<dbReference type="Pfam" id="PF01844">
    <property type="entry name" value="HNH"/>
    <property type="match status" value="1"/>
</dbReference>
<dbReference type="OrthoDB" id="5241234at2"/>
<dbReference type="InterPro" id="IPR002711">
    <property type="entry name" value="HNH"/>
</dbReference>
<dbReference type="AlphaFoldDB" id="H0QT84"/>
<feature type="region of interest" description="Disordered" evidence="2">
    <location>
        <begin position="1"/>
        <end position="21"/>
    </location>
</feature>
<dbReference type="InterPro" id="IPR003615">
    <property type="entry name" value="HNH_nuc"/>
</dbReference>
<evidence type="ECO:0000256" key="2">
    <source>
        <dbReference type="SAM" id="MobiDB-lite"/>
    </source>
</evidence>
<dbReference type="GO" id="GO:0003676">
    <property type="term" value="F:nucleic acid binding"/>
    <property type="evidence" value="ECO:0007669"/>
    <property type="project" value="InterPro"/>
</dbReference>
<reference evidence="4 5" key="1">
    <citation type="submission" date="2011-12" db="EMBL/GenBank/DDBJ databases">
        <title>Whole genome shotgun sequence of Arthrobacter globiformis NBRC 12137.</title>
        <authorList>
            <person name="Miyazawa S."/>
            <person name="Hosoyama A."/>
            <person name="Tsuchikane K."/>
            <person name="Katsumata H."/>
            <person name="Yamazaki S."/>
            <person name="Fujita N."/>
        </authorList>
    </citation>
    <scope>NUCLEOTIDE SEQUENCE [LARGE SCALE GENOMIC DNA]</scope>
    <source>
        <strain evidence="4 5">NBRC 12137</strain>
    </source>
</reference>
<accession>H0QT84</accession>
<sequence>AATRRDARSVTQRASHAATERSVTLRPAPDCMTYLTALLPAHEGVAVYAALTRHADTLTSVGDPRSLGQIRADTLVERTTGTPGGITGIDISLVMTDRTLLQADTEPARLAGYGVVPAQWARELLNPERAQGRGEGQGRRPKGSGLQDYTRATAGGAADSSASGSNASESNVCGSTTGPKDAVKELKIWLRRLYTAPNTGDLVAMDSRRRLFPPKLRRFIQVRDDTCRTPYCDAPIRHHDHIIPWHNDGPTTLANGAGLCEACNHTKELPGWTTQPRPGPRHTIELTTPTGHTYHSTAPPLPGTPLPGSGLAGTPAGAPILPGVVG</sequence>
<comment type="caution">
    <text evidence="4">The sequence shown here is derived from an EMBL/GenBank/DDBJ whole genome shotgun (WGS) entry which is preliminary data.</text>
</comment>
<feature type="compositionally biased region" description="Low complexity" evidence="2">
    <location>
        <begin position="306"/>
        <end position="319"/>
    </location>
</feature>
<evidence type="ECO:0000256" key="1">
    <source>
        <dbReference type="ARBA" id="ARBA00023450"/>
    </source>
</evidence>
<evidence type="ECO:0000259" key="3">
    <source>
        <dbReference type="SMART" id="SM00507"/>
    </source>
</evidence>
<dbReference type="InterPro" id="IPR003870">
    <property type="entry name" value="DUF222"/>
</dbReference>
<feature type="non-terminal residue" evidence="4">
    <location>
        <position position="1"/>
    </location>
</feature>
<proteinExistence type="inferred from homology"/>
<dbReference type="eggNOG" id="COG1403">
    <property type="taxonomic scope" value="Bacteria"/>
</dbReference>
<name>H0QT84_ARTG1</name>
<dbReference type="Proteomes" id="UP000003828">
    <property type="component" value="Unassembled WGS sequence"/>
</dbReference>
<dbReference type="SMART" id="SM00507">
    <property type="entry name" value="HNHc"/>
    <property type="match status" value="1"/>
</dbReference>
<dbReference type="EMBL" id="BAEG01000101">
    <property type="protein sequence ID" value="GAB16035.1"/>
    <property type="molecule type" value="Genomic_DNA"/>
</dbReference>